<reference evidence="2 3" key="1">
    <citation type="submission" date="2024-01" db="EMBL/GenBank/DDBJ databases">
        <title>Mariniflexile litorale sp. nov., isolated from the shallow sediments of the Sea of Japan.</title>
        <authorList>
            <person name="Romanenko L."/>
            <person name="Bystritskaya E."/>
            <person name="Isaeva M."/>
        </authorList>
    </citation>
    <scope>NUCLEOTIDE SEQUENCE [LARGE SCALE GENOMIC DNA]</scope>
    <source>
        <strain evidence="2 3">KCTC 32427</strain>
    </source>
</reference>
<protein>
    <submittedName>
        <fullName evidence="2">Uncharacterized protein</fullName>
    </submittedName>
</protein>
<dbReference type="Proteomes" id="UP001416393">
    <property type="component" value="Unassembled WGS sequence"/>
</dbReference>
<keyword evidence="3" id="KW-1185">Reference proteome</keyword>
<sequence length="256" mass="29433">MKKIYLFFLLFIVYSEFQGQNSACADADSNLIYAYSNVKDAYESNNIQHLKYYSDKSLKSFRDAKINLKKCGCNTAFELAYNAMELIEKVEKTTTYEDGRYFVKKAKEITQNSITELNKYTIPKNTESEKVVTTTEKAGNDLEALQQEKDKLEQQRLALKIKEEEILKKLDAQKSKELQLQKEILIKDHKATLNLNITTCNKVLKTYGSTSELPVYDKNDTALLSENVAGIKSYYLNITKDINTAYLEKLNLCKIN</sequence>
<evidence type="ECO:0000256" key="1">
    <source>
        <dbReference type="SAM" id="Coils"/>
    </source>
</evidence>
<dbReference type="EMBL" id="JAZHYP010000008">
    <property type="protein sequence ID" value="MEN3324863.1"/>
    <property type="molecule type" value="Genomic_DNA"/>
</dbReference>
<evidence type="ECO:0000313" key="3">
    <source>
        <dbReference type="Proteomes" id="UP001416393"/>
    </source>
</evidence>
<accession>A0ABV0ACQ0</accession>
<gene>
    <name evidence="2" type="ORF">VP395_14080</name>
</gene>
<dbReference type="RefSeq" id="WP_346242659.1">
    <property type="nucleotide sequence ID" value="NZ_JAZHYP010000008.1"/>
</dbReference>
<proteinExistence type="predicted"/>
<comment type="caution">
    <text evidence="2">The sequence shown here is derived from an EMBL/GenBank/DDBJ whole genome shotgun (WGS) entry which is preliminary data.</text>
</comment>
<organism evidence="2 3">
    <name type="scientific">Mariniflexile soesokkakense</name>
    <dbReference type="NCBI Taxonomy" id="1343160"/>
    <lineage>
        <taxon>Bacteria</taxon>
        <taxon>Pseudomonadati</taxon>
        <taxon>Bacteroidota</taxon>
        <taxon>Flavobacteriia</taxon>
        <taxon>Flavobacteriales</taxon>
        <taxon>Flavobacteriaceae</taxon>
        <taxon>Mariniflexile</taxon>
    </lineage>
</organism>
<evidence type="ECO:0000313" key="2">
    <source>
        <dbReference type="EMBL" id="MEN3324863.1"/>
    </source>
</evidence>
<feature type="coiled-coil region" evidence="1">
    <location>
        <begin position="135"/>
        <end position="169"/>
    </location>
</feature>
<keyword evidence="1" id="KW-0175">Coiled coil</keyword>
<name>A0ABV0ACQ0_9FLAO</name>